<accession>A0ABD0LIS3</accession>
<feature type="region of interest" description="Disordered" evidence="1">
    <location>
        <begin position="37"/>
        <end position="156"/>
    </location>
</feature>
<evidence type="ECO:0000313" key="2">
    <source>
        <dbReference type="EMBL" id="KAK7499275.1"/>
    </source>
</evidence>
<proteinExistence type="predicted"/>
<sequence>MALKPVLKIKVDELFLRWLSEPETQQILRENLHQIAHGEAITQPSPRSGYMHKPSSPRPRPGSPTLSTSASKLPSPRSPRRPLGSKNNHKNAFSSSSDSKVVSSVADDGRCPGKAAGSGRQDSMLLSTEQGHGDRTESVAGELGNEAAFSSRNCYT</sequence>
<reference evidence="2 3" key="1">
    <citation type="journal article" date="2023" name="Sci. Data">
        <title>Genome assembly of the Korean intertidal mud-creeper Batillaria attramentaria.</title>
        <authorList>
            <person name="Patra A.K."/>
            <person name="Ho P.T."/>
            <person name="Jun S."/>
            <person name="Lee S.J."/>
            <person name="Kim Y."/>
            <person name="Won Y.J."/>
        </authorList>
    </citation>
    <scope>NUCLEOTIDE SEQUENCE [LARGE SCALE GENOMIC DNA]</scope>
    <source>
        <strain evidence="2">Wonlab-2016</strain>
    </source>
</reference>
<evidence type="ECO:0000256" key="1">
    <source>
        <dbReference type="SAM" id="MobiDB-lite"/>
    </source>
</evidence>
<evidence type="ECO:0000313" key="3">
    <source>
        <dbReference type="Proteomes" id="UP001519460"/>
    </source>
</evidence>
<dbReference type="AlphaFoldDB" id="A0ABD0LIS3"/>
<feature type="compositionally biased region" description="Low complexity" evidence="1">
    <location>
        <begin position="94"/>
        <end position="106"/>
    </location>
</feature>
<dbReference type="Proteomes" id="UP001519460">
    <property type="component" value="Unassembled WGS sequence"/>
</dbReference>
<protein>
    <submittedName>
        <fullName evidence="2">Uncharacterized protein</fullName>
    </submittedName>
</protein>
<dbReference type="EMBL" id="JACVVK020000045">
    <property type="protein sequence ID" value="KAK7499275.1"/>
    <property type="molecule type" value="Genomic_DNA"/>
</dbReference>
<name>A0ABD0LIS3_9CAEN</name>
<keyword evidence="3" id="KW-1185">Reference proteome</keyword>
<comment type="caution">
    <text evidence="2">The sequence shown here is derived from an EMBL/GenBank/DDBJ whole genome shotgun (WGS) entry which is preliminary data.</text>
</comment>
<gene>
    <name evidence="2" type="ORF">BaRGS_00009535</name>
</gene>
<feature type="compositionally biased region" description="Polar residues" evidence="1">
    <location>
        <begin position="120"/>
        <end position="130"/>
    </location>
</feature>
<organism evidence="2 3">
    <name type="scientific">Batillaria attramentaria</name>
    <dbReference type="NCBI Taxonomy" id="370345"/>
    <lineage>
        <taxon>Eukaryota</taxon>
        <taxon>Metazoa</taxon>
        <taxon>Spiralia</taxon>
        <taxon>Lophotrochozoa</taxon>
        <taxon>Mollusca</taxon>
        <taxon>Gastropoda</taxon>
        <taxon>Caenogastropoda</taxon>
        <taxon>Sorbeoconcha</taxon>
        <taxon>Cerithioidea</taxon>
        <taxon>Batillariidae</taxon>
        <taxon>Batillaria</taxon>
    </lineage>
</organism>
<feature type="compositionally biased region" description="Low complexity" evidence="1">
    <location>
        <begin position="63"/>
        <end position="86"/>
    </location>
</feature>